<keyword evidence="4 6" id="KW-1133">Transmembrane helix</keyword>
<organism evidence="8 9">
    <name type="scientific">Candidatus Argoarchaeum ethanivorans</name>
    <dbReference type="NCBI Taxonomy" id="2608793"/>
    <lineage>
        <taxon>Archaea</taxon>
        <taxon>Methanobacteriati</taxon>
        <taxon>Methanobacteriota</taxon>
        <taxon>Stenosarchaea group</taxon>
        <taxon>Methanomicrobia</taxon>
        <taxon>Methanosarcinales</taxon>
        <taxon>Methanosarcinales incertae sedis</taxon>
        <taxon>GOM Arc I cluster</taxon>
        <taxon>Candidatus Argoarchaeum</taxon>
    </lineage>
</organism>
<dbReference type="PANTHER" id="PTHR36115:SF4">
    <property type="entry name" value="MEMBRANE PROTEIN"/>
    <property type="match status" value="1"/>
</dbReference>
<feature type="domain" description="RDD" evidence="7">
    <location>
        <begin position="14"/>
        <end position="128"/>
    </location>
</feature>
<evidence type="ECO:0000256" key="4">
    <source>
        <dbReference type="ARBA" id="ARBA00022989"/>
    </source>
</evidence>
<evidence type="ECO:0000259" key="7">
    <source>
        <dbReference type="Pfam" id="PF06271"/>
    </source>
</evidence>
<proteinExistence type="predicted"/>
<evidence type="ECO:0000313" key="9">
    <source>
        <dbReference type="Proteomes" id="UP000612009"/>
    </source>
</evidence>
<name>A0A811T6D0_9EURY</name>
<feature type="transmembrane region" description="Helical" evidence="6">
    <location>
        <begin position="47"/>
        <end position="65"/>
    </location>
</feature>
<dbReference type="Pfam" id="PF06271">
    <property type="entry name" value="RDD"/>
    <property type="match status" value="1"/>
</dbReference>
<evidence type="ECO:0000256" key="3">
    <source>
        <dbReference type="ARBA" id="ARBA00022692"/>
    </source>
</evidence>
<evidence type="ECO:0000256" key="1">
    <source>
        <dbReference type="ARBA" id="ARBA00004651"/>
    </source>
</evidence>
<dbReference type="AlphaFoldDB" id="A0A811T6D0"/>
<dbReference type="Proteomes" id="UP000612009">
    <property type="component" value="Unassembled WGS sequence"/>
</dbReference>
<comment type="caution">
    <text evidence="8">The sequence shown here is derived from an EMBL/GenBank/DDBJ whole genome shotgun (WGS) entry which is preliminary data.</text>
</comment>
<reference evidence="8" key="1">
    <citation type="submission" date="2020-10" db="EMBL/GenBank/DDBJ databases">
        <authorList>
            <person name="Hahn C.J."/>
            <person name="Laso-Perez R."/>
            <person name="Vulcano F."/>
            <person name="Vaziourakis K.-M."/>
            <person name="Stokke R."/>
            <person name="Steen I.H."/>
            <person name="Teske A."/>
            <person name="Boetius A."/>
            <person name="Liebeke M."/>
            <person name="Amann R."/>
            <person name="Knittel K."/>
        </authorList>
    </citation>
    <scope>NUCLEOTIDE SEQUENCE</scope>
    <source>
        <strain evidence="8">Gfbio:e3339647-f889-4370-9287-4fb5cb688e4c:AG392J18_GoMArc1</strain>
    </source>
</reference>
<keyword evidence="5 6" id="KW-0472">Membrane</keyword>
<feature type="transmembrane region" description="Helical" evidence="6">
    <location>
        <begin position="94"/>
        <end position="116"/>
    </location>
</feature>
<dbReference type="InterPro" id="IPR010432">
    <property type="entry name" value="RDD"/>
</dbReference>
<gene>
    <name evidence="8" type="ORF">LAKADJCE_00370</name>
</gene>
<protein>
    <submittedName>
        <fullName evidence="8">RDD family protein</fullName>
    </submittedName>
</protein>
<dbReference type="PANTHER" id="PTHR36115">
    <property type="entry name" value="PROLINE-RICH ANTIGEN HOMOLOG-RELATED"/>
    <property type="match status" value="1"/>
</dbReference>
<comment type="subcellular location">
    <subcellularLocation>
        <location evidence="1">Cell membrane</location>
        <topology evidence="1">Multi-pass membrane protein</topology>
    </subcellularLocation>
</comment>
<evidence type="ECO:0000256" key="6">
    <source>
        <dbReference type="SAM" id="Phobius"/>
    </source>
</evidence>
<dbReference type="GO" id="GO:0005886">
    <property type="term" value="C:plasma membrane"/>
    <property type="evidence" value="ECO:0007669"/>
    <property type="project" value="UniProtKB-SubCell"/>
</dbReference>
<dbReference type="InterPro" id="IPR051791">
    <property type="entry name" value="Pra-immunoreactive"/>
</dbReference>
<evidence type="ECO:0000256" key="2">
    <source>
        <dbReference type="ARBA" id="ARBA00022475"/>
    </source>
</evidence>
<keyword evidence="3 6" id="KW-0812">Transmembrane</keyword>
<evidence type="ECO:0000256" key="5">
    <source>
        <dbReference type="ARBA" id="ARBA00023136"/>
    </source>
</evidence>
<sequence>MFYSKCGAIYLQKAGAGARFISYIIDQIILYVIWRFCLSVVFFKQPFAFFIIVIVQAIYLIYFFAHGQTPGMMVMKIKLCRTDGTYPIGYMQGLLRWIGMYISGLVFHLGFIWILIDKNKQGWHDKIADTYVVKINE</sequence>
<keyword evidence="2" id="KW-1003">Cell membrane</keyword>
<feature type="transmembrane region" description="Helical" evidence="6">
    <location>
        <begin position="20"/>
        <end position="42"/>
    </location>
</feature>
<dbReference type="EMBL" id="CAJHIR010000017">
    <property type="protein sequence ID" value="CAD6492804.1"/>
    <property type="molecule type" value="Genomic_DNA"/>
</dbReference>
<accession>A0A811T6D0</accession>
<evidence type="ECO:0000313" key="8">
    <source>
        <dbReference type="EMBL" id="CAD6492804.1"/>
    </source>
</evidence>